<sequence length="120" mass="14062">MWLVLSDASQQCCWSGNRYRNCFWCSFPFTCYQGQYCHIPPTPPKPPQCCWWGNRFINCYPCFPQFLCYQGLYCKYVRPTTTPPTTTTTPPPTTYKPCGEKGECSDGFKCEYDYCIPKEY</sequence>
<protein>
    <submittedName>
        <fullName evidence="1">Uncharacterized protein</fullName>
    </submittedName>
</protein>
<reference evidence="1 2" key="1">
    <citation type="submission" date="2020-08" db="EMBL/GenBank/DDBJ databases">
        <authorList>
            <person name="Koutsovoulos G."/>
            <person name="Danchin GJ E."/>
        </authorList>
    </citation>
    <scope>NUCLEOTIDE SEQUENCE [LARGE SCALE GENOMIC DNA]</scope>
</reference>
<comment type="caution">
    <text evidence="1">The sequence shown here is derived from an EMBL/GenBank/DDBJ whole genome shotgun (WGS) entry which is preliminary data.</text>
</comment>
<dbReference type="AlphaFoldDB" id="A0A6V7VHZ5"/>
<name>A0A6V7VHZ5_MELEN</name>
<gene>
    <name evidence="1" type="ORF">MENT_LOCUS26240</name>
</gene>
<dbReference type="EMBL" id="CAJEWN010000238">
    <property type="protein sequence ID" value="CAD2174565.1"/>
    <property type="molecule type" value="Genomic_DNA"/>
</dbReference>
<evidence type="ECO:0000313" key="1">
    <source>
        <dbReference type="EMBL" id="CAD2174565.1"/>
    </source>
</evidence>
<dbReference type="Proteomes" id="UP000580250">
    <property type="component" value="Unassembled WGS sequence"/>
</dbReference>
<organism evidence="1 2">
    <name type="scientific">Meloidogyne enterolobii</name>
    <name type="common">Root-knot nematode worm</name>
    <name type="synonym">Meloidogyne mayaguensis</name>
    <dbReference type="NCBI Taxonomy" id="390850"/>
    <lineage>
        <taxon>Eukaryota</taxon>
        <taxon>Metazoa</taxon>
        <taxon>Ecdysozoa</taxon>
        <taxon>Nematoda</taxon>
        <taxon>Chromadorea</taxon>
        <taxon>Rhabditida</taxon>
        <taxon>Tylenchina</taxon>
        <taxon>Tylenchomorpha</taxon>
        <taxon>Tylenchoidea</taxon>
        <taxon>Meloidogynidae</taxon>
        <taxon>Meloidogyninae</taxon>
        <taxon>Meloidogyne</taxon>
    </lineage>
</organism>
<proteinExistence type="predicted"/>
<evidence type="ECO:0000313" key="2">
    <source>
        <dbReference type="Proteomes" id="UP000580250"/>
    </source>
</evidence>
<accession>A0A6V7VHZ5</accession>